<dbReference type="PROSITE" id="PS50113">
    <property type="entry name" value="PAC"/>
    <property type="match status" value="1"/>
</dbReference>
<evidence type="ECO:0000259" key="3">
    <source>
        <dbReference type="PROSITE" id="PS50113"/>
    </source>
</evidence>
<dbReference type="InterPro" id="IPR035965">
    <property type="entry name" value="PAS-like_dom_sf"/>
</dbReference>
<dbReference type="GO" id="GO:0006355">
    <property type="term" value="P:regulation of DNA-templated transcription"/>
    <property type="evidence" value="ECO:0007669"/>
    <property type="project" value="InterPro"/>
</dbReference>
<dbReference type="SMART" id="SM00086">
    <property type="entry name" value="PAC"/>
    <property type="match status" value="1"/>
</dbReference>
<dbReference type="CDD" id="cd00130">
    <property type="entry name" value="PAS"/>
    <property type="match status" value="1"/>
</dbReference>
<dbReference type="InterPro" id="IPR052155">
    <property type="entry name" value="Biofilm_reg_signaling"/>
</dbReference>
<dbReference type="Pfam" id="PF00990">
    <property type="entry name" value="GGDEF"/>
    <property type="match status" value="1"/>
</dbReference>
<feature type="domain" description="CBS" evidence="6">
    <location>
        <begin position="22"/>
        <end position="79"/>
    </location>
</feature>
<dbReference type="CDD" id="cd01948">
    <property type="entry name" value="EAL"/>
    <property type="match status" value="1"/>
</dbReference>
<dbReference type="FunFam" id="3.20.20.450:FF:000001">
    <property type="entry name" value="Cyclic di-GMP phosphodiesterase yahA"/>
    <property type="match status" value="1"/>
</dbReference>
<proteinExistence type="predicted"/>
<dbReference type="InterPro" id="IPR043128">
    <property type="entry name" value="Rev_trsase/Diguanyl_cyclase"/>
</dbReference>
<dbReference type="PANTHER" id="PTHR44757:SF2">
    <property type="entry name" value="BIOFILM ARCHITECTURE MAINTENANCE PROTEIN MBAA"/>
    <property type="match status" value="1"/>
</dbReference>
<feature type="domain" description="CBS" evidence="6">
    <location>
        <begin position="87"/>
        <end position="142"/>
    </location>
</feature>
<evidence type="ECO:0000259" key="6">
    <source>
        <dbReference type="PROSITE" id="PS51371"/>
    </source>
</evidence>
<accession>A0A845BJ54</accession>
<dbReference type="PANTHER" id="PTHR44757">
    <property type="entry name" value="DIGUANYLATE CYCLASE DGCP"/>
    <property type="match status" value="1"/>
</dbReference>
<dbReference type="SMART" id="SM00091">
    <property type="entry name" value="PAS"/>
    <property type="match status" value="1"/>
</dbReference>
<dbReference type="InterPro" id="IPR013767">
    <property type="entry name" value="PAS_fold"/>
</dbReference>
<sequence length="845" mass="91372">MAGGGFLLGGCVTFQRAIATLASSNILSCSPETPAAVAARMMVDAHCGSIVVMSPAGKALGIWTESDALKMGVGCHDDLSQAIAGVMSAPVFTLDAGLGTQEVAAFFRQKQIRHALLTRDGEYVGVVSASDIVSHQGSEVFLRCTRLDNLSLAPLVSVGADRPLSEALQVLRDSGRDALAIDFADGSWGILTARDVLALLARQQQDVAVREVCSYPMRSVAVNTSLLAVRQQLLAQKTRHMGVSGLDGCLQAIVGMVDIMYSIEHEFIAELQQALQQRDAALANSRQNLMLAEKVFESTQEGIVVTDPAGVILHVNAAFTRITGYSREEVLGNTPAILQSGQQSPEFYQSFWQSLKNEGNWQGELVNRRKNGVLYSEHLSISGIREPDGSILHYVGVFSDITQRKLSEERLHYLANHDALTGLFNRTLFADYVADAVQRSLNGGQFAVLHVNLDRFKLINDTLGHQVGDALLRQVATTLKSSLPDSARVARLAGDEFGVLYEYGESVVLLAALVQKTLDQLAGEIQVDGNPLFITASIGVALYPDDGHNAETLLLNADAAMHKAKARGKNAFQFYASDMNVRAMARLELEFALHRVLEREELALYYQPKIDLASGRCCGAEALLRWFSPDLGSVSPAAFIPLAEETGLIIPIGEWVLRTACTQASHWLAQGVLEGRVAVNLSGRQFASGNIVAMVRRILDETGLPAGFLELEITESTAMDVDSDVLGQLSSLRALGIALSIDDFGTGYSSLAYLKKLPVSVLKVDQSFIKDLHHDRDDAAIAAAIISMARSLELDIVAEGVELEAHRQFLLQHGCTMAQGYLFSRPLPAQEMGRWLAGDKAACIV</sequence>
<dbReference type="Pfam" id="PF00563">
    <property type="entry name" value="EAL"/>
    <property type="match status" value="1"/>
</dbReference>
<dbReference type="PROSITE" id="PS50887">
    <property type="entry name" value="GGDEF"/>
    <property type="match status" value="1"/>
</dbReference>
<feature type="domain" description="GGDEF" evidence="5">
    <location>
        <begin position="444"/>
        <end position="577"/>
    </location>
</feature>
<dbReference type="SUPFAM" id="SSF55785">
    <property type="entry name" value="PYP-like sensor domain (PAS domain)"/>
    <property type="match status" value="1"/>
</dbReference>
<dbReference type="InterPro" id="IPR000014">
    <property type="entry name" value="PAS"/>
</dbReference>
<dbReference type="Gene3D" id="3.20.20.450">
    <property type="entry name" value="EAL domain"/>
    <property type="match status" value="1"/>
</dbReference>
<feature type="domain" description="EAL" evidence="4">
    <location>
        <begin position="586"/>
        <end position="840"/>
    </location>
</feature>
<dbReference type="Gene3D" id="3.30.450.20">
    <property type="entry name" value="PAS domain"/>
    <property type="match status" value="1"/>
</dbReference>
<name>A0A845BJ54_9NEIS</name>
<dbReference type="SMART" id="SM00116">
    <property type="entry name" value="CBS"/>
    <property type="match status" value="3"/>
</dbReference>
<dbReference type="InterPro" id="IPR035919">
    <property type="entry name" value="EAL_sf"/>
</dbReference>
<dbReference type="Gene3D" id="3.10.580.10">
    <property type="entry name" value="CBS-domain"/>
    <property type="match status" value="2"/>
</dbReference>
<keyword evidence="1" id="KW-0129">CBS domain</keyword>
<feature type="domain" description="PAS" evidence="2">
    <location>
        <begin position="288"/>
        <end position="334"/>
    </location>
</feature>
<dbReference type="SUPFAM" id="SSF54631">
    <property type="entry name" value="CBS-domain pair"/>
    <property type="match status" value="2"/>
</dbReference>
<dbReference type="SUPFAM" id="SSF141868">
    <property type="entry name" value="EAL domain-like"/>
    <property type="match status" value="1"/>
</dbReference>
<dbReference type="SMART" id="SM00052">
    <property type="entry name" value="EAL"/>
    <property type="match status" value="1"/>
</dbReference>
<dbReference type="InterPro" id="IPR000644">
    <property type="entry name" value="CBS_dom"/>
</dbReference>
<evidence type="ECO:0000259" key="5">
    <source>
        <dbReference type="PROSITE" id="PS50887"/>
    </source>
</evidence>
<organism evidence="7 8">
    <name type="scientific">Craterilacuibacter sinensis</name>
    <dbReference type="NCBI Taxonomy" id="2686017"/>
    <lineage>
        <taxon>Bacteria</taxon>
        <taxon>Pseudomonadati</taxon>
        <taxon>Pseudomonadota</taxon>
        <taxon>Betaproteobacteria</taxon>
        <taxon>Neisseriales</taxon>
        <taxon>Neisseriaceae</taxon>
        <taxon>Craterilacuibacter</taxon>
    </lineage>
</organism>
<dbReference type="SMART" id="SM00267">
    <property type="entry name" value="GGDEF"/>
    <property type="match status" value="1"/>
</dbReference>
<feature type="domain" description="PAC" evidence="3">
    <location>
        <begin position="359"/>
        <end position="413"/>
    </location>
</feature>
<dbReference type="SUPFAM" id="SSF55073">
    <property type="entry name" value="Nucleotide cyclase"/>
    <property type="match status" value="1"/>
</dbReference>
<comment type="caution">
    <text evidence="7">The sequence shown here is derived from an EMBL/GenBank/DDBJ whole genome shotgun (WGS) entry which is preliminary data.</text>
</comment>
<dbReference type="InterPro" id="IPR029787">
    <property type="entry name" value="Nucleotide_cyclase"/>
</dbReference>
<evidence type="ECO:0000259" key="2">
    <source>
        <dbReference type="PROSITE" id="PS50112"/>
    </source>
</evidence>
<reference evidence="7 8" key="1">
    <citation type="submission" date="2019-12" db="EMBL/GenBank/DDBJ databases">
        <title>Neisseriaceae gen. nov. sp. Genome sequencing and assembly.</title>
        <authorList>
            <person name="Liu Z."/>
            <person name="Li A."/>
        </authorList>
    </citation>
    <scope>NUCLEOTIDE SEQUENCE [LARGE SCALE GENOMIC DNA]</scope>
    <source>
        <strain evidence="7 8">B2N2-7</strain>
    </source>
</reference>
<dbReference type="Gene3D" id="3.30.70.270">
    <property type="match status" value="1"/>
</dbReference>
<dbReference type="Pfam" id="PF00571">
    <property type="entry name" value="CBS"/>
    <property type="match status" value="3"/>
</dbReference>
<dbReference type="NCBIfam" id="TIGR00254">
    <property type="entry name" value="GGDEF"/>
    <property type="match status" value="1"/>
</dbReference>
<dbReference type="CDD" id="cd01949">
    <property type="entry name" value="GGDEF"/>
    <property type="match status" value="1"/>
</dbReference>
<dbReference type="InterPro" id="IPR000700">
    <property type="entry name" value="PAS-assoc_C"/>
</dbReference>
<dbReference type="Pfam" id="PF00989">
    <property type="entry name" value="PAS"/>
    <property type="match status" value="1"/>
</dbReference>
<dbReference type="InterPro" id="IPR046342">
    <property type="entry name" value="CBS_dom_sf"/>
</dbReference>
<keyword evidence="8" id="KW-1185">Reference proteome</keyword>
<dbReference type="InterPro" id="IPR001633">
    <property type="entry name" value="EAL_dom"/>
</dbReference>
<dbReference type="Proteomes" id="UP000467214">
    <property type="component" value="Unassembled WGS sequence"/>
</dbReference>
<dbReference type="EMBL" id="WSSB01000005">
    <property type="protein sequence ID" value="MXR36777.1"/>
    <property type="molecule type" value="Genomic_DNA"/>
</dbReference>
<protein>
    <submittedName>
        <fullName evidence="7">EAL domain-containing protein</fullName>
    </submittedName>
</protein>
<dbReference type="AlphaFoldDB" id="A0A845BJ54"/>
<evidence type="ECO:0000256" key="1">
    <source>
        <dbReference type="PROSITE-ProRule" id="PRU00703"/>
    </source>
</evidence>
<dbReference type="InterPro" id="IPR000160">
    <property type="entry name" value="GGDEF_dom"/>
</dbReference>
<dbReference type="PROSITE" id="PS50883">
    <property type="entry name" value="EAL"/>
    <property type="match status" value="1"/>
</dbReference>
<dbReference type="InterPro" id="IPR001610">
    <property type="entry name" value="PAC"/>
</dbReference>
<evidence type="ECO:0000259" key="4">
    <source>
        <dbReference type="PROSITE" id="PS50883"/>
    </source>
</evidence>
<dbReference type="PROSITE" id="PS51371">
    <property type="entry name" value="CBS"/>
    <property type="match status" value="2"/>
</dbReference>
<dbReference type="NCBIfam" id="TIGR00229">
    <property type="entry name" value="sensory_box"/>
    <property type="match status" value="1"/>
</dbReference>
<gene>
    <name evidence="7" type="ORF">GQF02_07320</name>
</gene>
<dbReference type="PROSITE" id="PS50112">
    <property type="entry name" value="PAS"/>
    <property type="match status" value="1"/>
</dbReference>
<evidence type="ECO:0000313" key="7">
    <source>
        <dbReference type="EMBL" id="MXR36777.1"/>
    </source>
</evidence>
<evidence type="ECO:0000313" key="8">
    <source>
        <dbReference type="Proteomes" id="UP000467214"/>
    </source>
</evidence>